<evidence type="ECO:0000313" key="3">
    <source>
        <dbReference type="EMBL" id="KAF4649142.1"/>
    </source>
</evidence>
<proteinExistence type="predicted"/>
<protein>
    <submittedName>
        <fullName evidence="2">Uncharacterized protein</fullName>
    </submittedName>
</protein>
<dbReference type="Proteomes" id="UP000570595">
    <property type="component" value="Unassembled WGS sequence"/>
</dbReference>
<feature type="compositionally biased region" description="Basic and acidic residues" evidence="1">
    <location>
        <begin position="95"/>
        <end position="108"/>
    </location>
</feature>
<evidence type="ECO:0000313" key="4">
    <source>
        <dbReference type="Proteomes" id="UP000570595"/>
    </source>
</evidence>
<evidence type="ECO:0000256" key="1">
    <source>
        <dbReference type="SAM" id="MobiDB-lite"/>
    </source>
</evidence>
<feature type="non-terminal residue" evidence="2">
    <location>
        <position position="114"/>
    </location>
</feature>
<feature type="region of interest" description="Disordered" evidence="1">
    <location>
        <begin position="93"/>
        <end position="114"/>
    </location>
</feature>
<dbReference type="EMBL" id="JABAHT010001431">
    <property type="protein sequence ID" value="KAF4649142.1"/>
    <property type="molecule type" value="Genomic_DNA"/>
</dbReference>
<sequence length="114" mass="12508">MPVDAFKKMMEAGKRQNRASSSTDPYTDDESATPPAPKAPKVKKLAPVKERFDWLIEVQGDDGKGRYFCAICSRDPVILKALGESPEYFSNVGVEKSKDPGRKAEAHAAKASHQ</sequence>
<accession>A0A7J6KNA1</accession>
<feature type="compositionally biased region" description="Basic and acidic residues" evidence="1">
    <location>
        <begin position="1"/>
        <end position="14"/>
    </location>
</feature>
<feature type="region of interest" description="Disordered" evidence="1">
    <location>
        <begin position="1"/>
        <end position="44"/>
    </location>
</feature>
<evidence type="ECO:0000313" key="5">
    <source>
        <dbReference type="Proteomes" id="UP000572268"/>
    </source>
</evidence>
<gene>
    <name evidence="2" type="ORF">FOL46_002905</name>
    <name evidence="3" type="ORF">FOZ61_001691</name>
</gene>
<dbReference type="AlphaFoldDB" id="A0A7J6KNA1"/>
<comment type="caution">
    <text evidence="2">The sequence shown here is derived from an EMBL/GenBank/DDBJ whole genome shotgun (WGS) entry which is preliminary data.</text>
</comment>
<dbReference type="Proteomes" id="UP000572268">
    <property type="component" value="Unassembled WGS sequence"/>
</dbReference>
<evidence type="ECO:0000313" key="2">
    <source>
        <dbReference type="EMBL" id="KAF4648414.1"/>
    </source>
</evidence>
<name>A0A7J6KNA1_PEROL</name>
<reference evidence="4 5" key="1">
    <citation type="submission" date="2020-04" db="EMBL/GenBank/DDBJ databases">
        <title>Perkinsus olseni comparative genomics.</title>
        <authorList>
            <person name="Bogema D.R."/>
        </authorList>
    </citation>
    <scope>NUCLEOTIDE SEQUENCE [LARGE SCALE GENOMIC DNA]</scope>
    <source>
        <strain evidence="3">ATCC PRA-179</strain>
        <strain evidence="2">ATCC PRA-31</strain>
    </source>
</reference>
<dbReference type="OrthoDB" id="10585145at2759"/>
<organism evidence="2 5">
    <name type="scientific">Perkinsus olseni</name>
    <name type="common">Perkinsus atlanticus</name>
    <dbReference type="NCBI Taxonomy" id="32597"/>
    <lineage>
        <taxon>Eukaryota</taxon>
        <taxon>Sar</taxon>
        <taxon>Alveolata</taxon>
        <taxon>Perkinsozoa</taxon>
        <taxon>Perkinsea</taxon>
        <taxon>Perkinsida</taxon>
        <taxon>Perkinsidae</taxon>
        <taxon>Perkinsus</taxon>
    </lineage>
</organism>
<dbReference type="EMBL" id="JABANN010001993">
    <property type="protein sequence ID" value="KAF4648414.1"/>
    <property type="molecule type" value="Genomic_DNA"/>
</dbReference>